<dbReference type="InterPro" id="IPR035965">
    <property type="entry name" value="PAS-like_dom_sf"/>
</dbReference>
<proteinExistence type="predicted"/>
<keyword evidence="5" id="KW-0418">Kinase</keyword>
<dbReference type="FunFam" id="3.30.450.20:FF:000099">
    <property type="entry name" value="Sensory box sensor histidine kinase"/>
    <property type="match status" value="1"/>
</dbReference>
<feature type="domain" description="PAC" evidence="8">
    <location>
        <begin position="377"/>
        <end position="429"/>
    </location>
</feature>
<dbReference type="CDD" id="cd00082">
    <property type="entry name" value="HisKA"/>
    <property type="match status" value="1"/>
</dbReference>
<dbReference type="Pfam" id="PF08448">
    <property type="entry name" value="PAS_4"/>
    <property type="match status" value="2"/>
</dbReference>
<evidence type="ECO:0000256" key="2">
    <source>
        <dbReference type="ARBA" id="ARBA00012438"/>
    </source>
</evidence>
<dbReference type="SUPFAM" id="SSF55874">
    <property type="entry name" value="ATPase domain of HSP90 chaperone/DNA topoisomerase II/histidine kinase"/>
    <property type="match status" value="1"/>
</dbReference>
<dbReference type="CDD" id="cd00130">
    <property type="entry name" value="PAS"/>
    <property type="match status" value="2"/>
</dbReference>
<dbReference type="PANTHER" id="PTHR42878">
    <property type="entry name" value="TWO-COMPONENT HISTIDINE KINASE"/>
    <property type="match status" value="1"/>
</dbReference>
<dbReference type="InterPro" id="IPR001610">
    <property type="entry name" value="PAC"/>
</dbReference>
<dbReference type="InterPro" id="IPR005467">
    <property type="entry name" value="His_kinase_dom"/>
</dbReference>
<dbReference type="Proteomes" id="UP000249061">
    <property type="component" value="Unassembled WGS sequence"/>
</dbReference>
<dbReference type="PROSITE" id="PS50113">
    <property type="entry name" value="PAC"/>
    <property type="match status" value="1"/>
</dbReference>
<accession>A0A2W5T1R8</accession>
<keyword evidence="3" id="KW-0597">Phosphoprotein</keyword>
<dbReference type="SUPFAM" id="SSF47384">
    <property type="entry name" value="Homodimeric domain of signal transducing histidine kinase"/>
    <property type="match status" value="1"/>
</dbReference>
<dbReference type="SUPFAM" id="SSF55785">
    <property type="entry name" value="PYP-like sensor domain (PAS domain)"/>
    <property type="match status" value="3"/>
</dbReference>
<dbReference type="Pfam" id="PF02518">
    <property type="entry name" value="HATPase_c"/>
    <property type="match status" value="1"/>
</dbReference>
<dbReference type="InterPro" id="IPR013656">
    <property type="entry name" value="PAS_4"/>
</dbReference>
<dbReference type="GO" id="GO:0016020">
    <property type="term" value="C:membrane"/>
    <property type="evidence" value="ECO:0007669"/>
    <property type="project" value="UniProtKB-SubCell"/>
</dbReference>
<dbReference type="InterPro" id="IPR050351">
    <property type="entry name" value="BphY/WalK/GraS-like"/>
</dbReference>
<dbReference type="Pfam" id="PF00512">
    <property type="entry name" value="HisKA"/>
    <property type="match status" value="1"/>
</dbReference>
<keyword evidence="6" id="KW-0472">Membrane</keyword>
<dbReference type="Pfam" id="PF08447">
    <property type="entry name" value="PAS_3"/>
    <property type="match status" value="1"/>
</dbReference>
<dbReference type="SMART" id="SM00387">
    <property type="entry name" value="HATPase_c"/>
    <property type="match status" value="1"/>
</dbReference>
<dbReference type="SMART" id="SM00086">
    <property type="entry name" value="PAC"/>
    <property type="match status" value="1"/>
</dbReference>
<dbReference type="Gene3D" id="1.10.287.130">
    <property type="match status" value="1"/>
</dbReference>
<dbReference type="Gene3D" id="3.30.450.20">
    <property type="entry name" value="PAS domain"/>
    <property type="match status" value="3"/>
</dbReference>
<dbReference type="InterPro" id="IPR000700">
    <property type="entry name" value="PAS-assoc_C"/>
</dbReference>
<evidence type="ECO:0000313" key="10">
    <source>
        <dbReference type="Proteomes" id="UP000249061"/>
    </source>
</evidence>
<dbReference type="GO" id="GO:0030295">
    <property type="term" value="F:protein kinase activator activity"/>
    <property type="evidence" value="ECO:0007669"/>
    <property type="project" value="TreeGrafter"/>
</dbReference>
<dbReference type="InterPro" id="IPR036097">
    <property type="entry name" value="HisK_dim/P_sf"/>
</dbReference>
<evidence type="ECO:0000256" key="6">
    <source>
        <dbReference type="ARBA" id="ARBA00023136"/>
    </source>
</evidence>
<evidence type="ECO:0000256" key="5">
    <source>
        <dbReference type="ARBA" id="ARBA00022777"/>
    </source>
</evidence>
<dbReference type="AlphaFoldDB" id="A0A2W5T1R8"/>
<dbReference type="InterPro" id="IPR000014">
    <property type="entry name" value="PAS"/>
</dbReference>
<keyword evidence="4" id="KW-0808">Transferase</keyword>
<dbReference type="GO" id="GO:0000156">
    <property type="term" value="F:phosphorelay response regulator activity"/>
    <property type="evidence" value="ECO:0007669"/>
    <property type="project" value="TreeGrafter"/>
</dbReference>
<sequence length="654" mass="73649">MSPGALMNSPWMYAEIFEHAPTAYMVVDKQLRYVAANRAYCEVTATPREQLLGRAILEVFPNDPQDPNNANAALLRDSLLRVFQTGRTDVLPAIRYRVPETVDGVVVEKERVWSATHTPLRDAHGAVEFVLQNTVDVTPLTRGSSNAAAEVGVLQRAEKMAETNAVLRLEKEQLRALFEQAPGIVAVLRGPTHVFEIANRAYIELVGGRDIIGKTVADALPEVAAQGFVELLDRCYQTQEPHRARRNPVKLLRNGELQEFHLDFIYQPMIENGRTAGIFVMGQDMSEGVEAERSREDERARADEAIFEKAFMADQAPVHLYMAGPDGRTTWANRPMRDELGLDVEGINTRWHQFMHPDDLPQVTATWRVAQTEGTPWEGEFRMRHADGNFRWYMSRCIPYRDAEGRVVKWFGHNANIEHIKAAQQQRERLIAELELKNRELDRFAYVASHDLKAPLRGIATIAQWLVDDLGEDLTEQVRQNLSALNTRVLRMQQLIDGILTYSRSLDGSADVRVIEPRGLSQELQVMLSPPPGSRLEMVEPFPTFRAPWMPLLQVLMNLIGNAFKHAPNTVVKLRAALRGDEVLIEVIDEGPGIAPEHHGRIWELFQTLGPQNPEHTGVGLSIVRRIVESLGGKVGVDSAEGRGARFFFTLKQK</sequence>
<dbReference type="InterPro" id="IPR003594">
    <property type="entry name" value="HATPase_dom"/>
</dbReference>
<dbReference type="EC" id="2.7.13.3" evidence="2"/>
<comment type="caution">
    <text evidence="9">The sequence shown here is derived from an EMBL/GenBank/DDBJ whole genome shotgun (WGS) entry which is preliminary data.</text>
</comment>
<dbReference type="PROSITE" id="PS50109">
    <property type="entry name" value="HIS_KIN"/>
    <property type="match status" value="1"/>
</dbReference>
<dbReference type="InterPro" id="IPR003661">
    <property type="entry name" value="HisK_dim/P_dom"/>
</dbReference>
<evidence type="ECO:0000259" key="8">
    <source>
        <dbReference type="PROSITE" id="PS50113"/>
    </source>
</evidence>
<evidence type="ECO:0000256" key="4">
    <source>
        <dbReference type="ARBA" id="ARBA00022679"/>
    </source>
</evidence>
<dbReference type="PANTHER" id="PTHR42878:SF15">
    <property type="entry name" value="BACTERIOPHYTOCHROME"/>
    <property type="match status" value="1"/>
</dbReference>
<dbReference type="InterPro" id="IPR013655">
    <property type="entry name" value="PAS_fold_3"/>
</dbReference>
<feature type="domain" description="Histidine kinase" evidence="7">
    <location>
        <begin position="447"/>
        <end position="654"/>
    </location>
</feature>
<comment type="catalytic activity">
    <reaction evidence="1">
        <text>ATP + protein L-histidine = ADP + protein N-phospho-L-histidine.</text>
        <dbReference type="EC" id="2.7.13.3"/>
    </reaction>
</comment>
<evidence type="ECO:0000259" key="7">
    <source>
        <dbReference type="PROSITE" id="PS50109"/>
    </source>
</evidence>
<dbReference type="PRINTS" id="PR00344">
    <property type="entry name" value="BCTRLSENSOR"/>
</dbReference>
<evidence type="ECO:0000256" key="1">
    <source>
        <dbReference type="ARBA" id="ARBA00000085"/>
    </source>
</evidence>
<dbReference type="GO" id="GO:0007234">
    <property type="term" value="P:osmosensory signaling via phosphorelay pathway"/>
    <property type="evidence" value="ECO:0007669"/>
    <property type="project" value="TreeGrafter"/>
</dbReference>
<dbReference type="SMART" id="SM00388">
    <property type="entry name" value="HisKA"/>
    <property type="match status" value="1"/>
</dbReference>
<dbReference type="InterPro" id="IPR036890">
    <property type="entry name" value="HATPase_C_sf"/>
</dbReference>
<dbReference type="EMBL" id="QFQP01000021">
    <property type="protein sequence ID" value="PZR09320.1"/>
    <property type="molecule type" value="Genomic_DNA"/>
</dbReference>
<organism evidence="9 10">
    <name type="scientific">Archangium gephyra</name>
    <dbReference type="NCBI Taxonomy" id="48"/>
    <lineage>
        <taxon>Bacteria</taxon>
        <taxon>Pseudomonadati</taxon>
        <taxon>Myxococcota</taxon>
        <taxon>Myxococcia</taxon>
        <taxon>Myxococcales</taxon>
        <taxon>Cystobacterineae</taxon>
        <taxon>Archangiaceae</taxon>
        <taxon>Archangium</taxon>
    </lineage>
</organism>
<evidence type="ECO:0000313" key="9">
    <source>
        <dbReference type="EMBL" id="PZR09320.1"/>
    </source>
</evidence>
<dbReference type="SMART" id="SM00091">
    <property type="entry name" value="PAS"/>
    <property type="match status" value="3"/>
</dbReference>
<protein>
    <recommendedName>
        <fullName evidence="2">histidine kinase</fullName>
        <ecNumber evidence="2">2.7.13.3</ecNumber>
    </recommendedName>
</protein>
<dbReference type="Gene3D" id="3.30.565.10">
    <property type="entry name" value="Histidine kinase-like ATPase, C-terminal domain"/>
    <property type="match status" value="1"/>
</dbReference>
<gene>
    <name evidence="9" type="ORF">DI536_22320</name>
</gene>
<dbReference type="NCBIfam" id="TIGR00229">
    <property type="entry name" value="sensory_box"/>
    <property type="match status" value="2"/>
</dbReference>
<evidence type="ECO:0000256" key="3">
    <source>
        <dbReference type="ARBA" id="ARBA00022553"/>
    </source>
</evidence>
<reference evidence="9 10" key="1">
    <citation type="submission" date="2017-08" db="EMBL/GenBank/DDBJ databases">
        <title>Infants hospitalized years apart are colonized by the same room-sourced microbial strains.</title>
        <authorList>
            <person name="Brooks B."/>
            <person name="Olm M.R."/>
            <person name="Firek B.A."/>
            <person name="Baker R."/>
            <person name="Thomas B.C."/>
            <person name="Morowitz M.J."/>
            <person name="Banfield J.F."/>
        </authorList>
    </citation>
    <scope>NUCLEOTIDE SEQUENCE [LARGE SCALE GENOMIC DNA]</scope>
    <source>
        <strain evidence="9">S2_003_000_R2_14</strain>
    </source>
</reference>
<name>A0A2W5T1R8_9BACT</name>
<dbReference type="GO" id="GO:0000155">
    <property type="term" value="F:phosphorelay sensor kinase activity"/>
    <property type="evidence" value="ECO:0007669"/>
    <property type="project" value="InterPro"/>
</dbReference>
<dbReference type="InterPro" id="IPR004358">
    <property type="entry name" value="Sig_transdc_His_kin-like_C"/>
</dbReference>